<dbReference type="OrthoDB" id="8732661at2"/>
<keyword evidence="5" id="KW-0670">Pyruvate</keyword>
<dbReference type="InterPro" id="IPR005475">
    <property type="entry name" value="Transketolase-like_Pyr-bd"/>
</dbReference>
<organism evidence="5 6">
    <name type="scientific">Prosthecobacter debontii</name>
    <dbReference type="NCBI Taxonomy" id="48467"/>
    <lineage>
        <taxon>Bacteria</taxon>
        <taxon>Pseudomonadati</taxon>
        <taxon>Verrucomicrobiota</taxon>
        <taxon>Verrucomicrobiia</taxon>
        <taxon>Verrucomicrobiales</taxon>
        <taxon>Verrucomicrobiaceae</taxon>
        <taxon>Prosthecobacter</taxon>
    </lineage>
</organism>
<dbReference type="InterPro" id="IPR009014">
    <property type="entry name" value="Transketo_C/PFOR_II"/>
</dbReference>
<dbReference type="SMART" id="SM00861">
    <property type="entry name" value="Transket_pyr"/>
    <property type="match status" value="1"/>
</dbReference>
<dbReference type="SUPFAM" id="SSF52922">
    <property type="entry name" value="TK C-terminal domain-like"/>
    <property type="match status" value="1"/>
</dbReference>
<evidence type="ECO:0000313" key="6">
    <source>
        <dbReference type="Proteomes" id="UP000190774"/>
    </source>
</evidence>
<evidence type="ECO:0000259" key="4">
    <source>
        <dbReference type="SMART" id="SM00861"/>
    </source>
</evidence>
<dbReference type="InterPro" id="IPR029061">
    <property type="entry name" value="THDP-binding"/>
</dbReference>
<dbReference type="PANTHER" id="PTHR43257">
    <property type="entry name" value="PYRUVATE DEHYDROGENASE E1 COMPONENT BETA SUBUNIT"/>
    <property type="match status" value="1"/>
</dbReference>
<dbReference type="RefSeq" id="WP_078814022.1">
    <property type="nucleotide sequence ID" value="NZ_FUYE01000008.1"/>
</dbReference>
<dbReference type="PANTHER" id="PTHR43257:SF2">
    <property type="entry name" value="PYRUVATE DEHYDROGENASE E1 COMPONENT SUBUNIT BETA"/>
    <property type="match status" value="1"/>
</dbReference>
<dbReference type="Proteomes" id="UP000190774">
    <property type="component" value="Unassembled WGS sequence"/>
</dbReference>
<accession>A0A1T4Y9D1</accession>
<dbReference type="Pfam" id="PF02780">
    <property type="entry name" value="Transketolase_C"/>
    <property type="match status" value="1"/>
</dbReference>
<dbReference type="Gene3D" id="3.40.50.920">
    <property type="match status" value="1"/>
</dbReference>
<evidence type="ECO:0000256" key="3">
    <source>
        <dbReference type="ARBA" id="ARBA00023052"/>
    </source>
</evidence>
<dbReference type="EMBL" id="FUYE01000008">
    <property type="protein sequence ID" value="SKA97885.1"/>
    <property type="molecule type" value="Genomic_DNA"/>
</dbReference>
<comment type="cofactor">
    <cofactor evidence="1">
        <name>thiamine diphosphate</name>
        <dbReference type="ChEBI" id="CHEBI:58937"/>
    </cofactor>
</comment>
<dbReference type="AlphaFoldDB" id="A0A1T4Y9D1"/>
<proteinExistence type="predicted"/>
<reference evidence="6" key="1">
    <citation type="submission" date="2017-02" db="EMBL/GenBank/DDBJ databases">
        <authorList>
            <person name="Varghese N."/>
            <person name="Submissions S."/>
        </authorList>
    </citation>
    <scope>NUCLEOTIDE SEQUENCE [LARGE SCALE GENOMIC DNA]</scope>
    <source>
        <strain evidence="6">ATCC 700200</strain>
    </source>
</reference>
<evidence type="ECO:0000256" key="2">
    <source>
        <dbReference type="ARBA" id="ARBA00023002"/>
    </source>
</evidence>
<keyword evidence="2" id="KW-0560">Oxidoreductase</keyword>
<dbReference type="Pfam" id="PF02779">
    <property type="entry name" value="Transket_pyr"/>
    <property type="match status" value="1"/>
</dbReference>
<keyword evidence="6" id="KW-1185">Reference proteome</keyword>
<dbReference type="NCBIfam" id="NF006667">
    <property type="entry name" value="PRK09212.1"/>
    <property type="match status" value="1"/>
</dbReference>
<protein>
    <submittedName>
        <fullName evidence="5">Pyruvate dehydrogenase E1 component beta subunit</fullName>
    </submittedName>
</protein>
<dbReference type="GO" id="GO:0016491">
    <property type="term" value="F:oxidoreductase activity"/>
    <property type="evidence" value="ECO:0007669"/>
    <property type="project" value="UniProtKB-KW"/>
</dbReference>
<keyword evidence="3" id="KW-0786">Thiamine pyrophosphate</keyword>
<dbReference type="FunFam" id="3.40.50.970:FF:000001">
    <property type="entry name" value="Pyruvate dehydrogenase E1 beta subunit"/>
    <property type="match status" value="1"/>
</dbReference>
<name>A0A1T4Y9D1_9BACT</name>
<sequence>MPRRITYRDAIREALDEEIARDPMVVVMGEEVAQYNGAYKVTQGLWDKWGDKRLVDTPISEAGFIGMGVGASMLGVRPVMELMFWSFYTVAWDQIVNNAAMVRYMSGGKINCPIVVRGPANGGTSVGATHSHTPENIMANFPGMKCVVPSNAYDAKGLMKAAIRDNDPVMFMESTKLYGEEWEVPSNDELPNGELFIPLGVADIKREGTDISLIAHGKAVITCLEAARILEEEHGINAEVVDLRSIRPLDEETILNSVAKTHRAIYVEEGKPFCGVGSQIAYTIQAQIFDELDAPVLRVNSLDSPAIYSPPLEALQLPTADVVIAKVLSIC</sequence>
<evidence type="ECO:0000256" key="1">
    <source>
        <dbReference type="ARBA" id="ARBA00001964"/>
    </source>
</evidence>
<dbReference type="FunFam" id="3.40.50.920:FF:000001">
    <property type="entry name" value="Pyruvate dehydrogenase E1 beta subunit"/>
    <property type="match status" value="1"/>
</dbReference>
<feature type="domain" description="Transketolase-like pyrimidine-binding" evidence="4">
    <location>
        <begin position="5"/>
        <end position="180"/>
    </location>
</feature>
<evidence type="ECO:0000313" key="5">
    <source>
        <dbReference type="EMBL" id="SKA97885.1"/>
    </source>
</evidence>
<dbReference type="STRING" id="48467.SAMN02745166_02637"/>
<dbReference type="CDD" id="cd07036">
    <property type="entry name" value="TPP_PYR_E1-PDHc-beta_like"/>
    <property type="match status" value="1"/>
</dbReference>
<gene>
    <name evidence="5" type="ORF">SAMN02745166_02637</name>
</gene>
<dbReference type="InterPro" id="IPR033248">
    <property type="entry name" value="Transketolase_C"/>
</dbReference>
<dbReference type="SUPFAM" id="SSF52518">
    <property type="entry name" value="Thiamin diphosphate-binding fold (THDP-binding)"/>
    <property type="match status" value="1"/>
</dbReference>
<dbReference type="Gene3D" id="3.40.50.970">
    <property type="match status" value="1"/>
</dbReference>